<keyword evidence="2" id="KW-1185">Reference proteome</keyword>
<organism evidence="1 2">
    <name type="scientific">Novimethylophilus kurashikiensis</name>
    <dbReference type="NCBI Taxonomy" id="1825523"/>
    <lineage>
        <taxon>Bacteria</taxon>
        <taxon>Pseudomonadati</taxon>
        <taxon>Pseudomonadota</taxon>
        <taxon>Betaproteobacteria</taxon>
        <taxon>Nitrosomonadales</taxon>
        <taxon>Methylophilaceae</taxon>
        <taxon>Novimethylophilus</taxon>
    </lineage>
</organism>
<dbReference type="EMBL" id="BDOQ01000018">
    <property type="protein sequence ID" value="GBG15390.1"/>
    <property type="molecule type" value="Genomic_DNA"/>
</dbReference>
<comment type="caution">
    <text evidence="1">The sequence shown here is derived from an EMBL/GenBank/DDBJ whole genome shotgun (WGS) entry which is preliminary data.</text>
</comment>
<sequence length="197" mass="22527">MSKAKPLFSDKETEAEFSKWCSTHVDRIEWFSKLSDKAKILNWALAEFWYGRVNAKWDEALELVKMQGEIIASNKSTIETARKNGALSALLANWDKIQAAETQKTILDNGRMKGTEARQKKAKSNHAVLEKAINDLFSAPDKPGWQWSNGEITQYILKHHHVYAESTVKQKVKILAAQHRKNRIKPDDYRVGIFQAS</sequence>
<protein>
    <submittedName>
        <fullName evidence="1">Peptide-binding protein</fullName>
    </submittedName>
</protein>
<name>A0A2R5FAX6_9PROT</name>
<proteinExistence type="predicted"/>
<dbReference type="AlphaFoldDB" id="A0A2R5FAX6"/>
<dbReference type="RefSeq" id="WP_109016539.1">
    <property type="nucleotide sequence ID" value="NZ_BDOQ01000018.1"/>
</dbReference>
<accession>A0A2R5FAX6</accession>
<reference evidence="1 2" key="1">
    <citation type="journal article" date="2018" name="Environ. Microbiol.">
        <title>Isolation and genomic characterization of Novimethylophilus kurashikiensis gen. nov. sp. nov., a new lanthanide-dependent methylotrophic species of Methylophilaceae.</title>
        <authorList>
            <person name="Lv H."/>
            <person name="Sahin N."/>
            <person name="Tani A."/>
        </authorList>
    </citation>
    <scope>NUCLEOTIDE SEQUENCE [LARGE SCALE GENOMIC DNA]</scope>
    <source>
        <strain evidence="1 2">La2-4</strain>
    </source>
</reference>
<evidence type="ECO:0000313" key="2">
    <source>
        <dbReference type="Proteomes" id="UP000245081"/>
    </source>
</evidence>
<dbReference type="Proteomes" id="UP000245081">
    <property type="component" value="Unassembled WGS sequence"/>
</dbReference>
<evidence type="ECO:0000313" key="1">
    <source>
        <dbReference type="EMBL" id="GBG15390.1"/>
    </source>
</evidence>
<gene>
    <name evidence="1" type="ORF">NMK_2997</name>
</gene>